<evidence type="ECO:0000313" key="2">
    <source>
        <dbReference type="Proteomes" id="UP000199087"/>
    </source>
</evidence>
<reference evidence="2" key="1">
    <citation type="submission" date="2015-05" db="EMBL/GenBank/DDBJ databases">
        <authorList>
            <person name="Urmite Genomes"/>
        </authorList>
    </citation>
    <scope>NUCLEOTIDE SEQUENCE [LARGE SCALE GENOMIC DNA]</scope>
    <source>
        <strain evidence="2">LF1</strain>
    </source>
</reference>
<dbReference type="STRING" id="1499688.BN000_00217"/>
<sequence length="91" mass="10877">MANQDQLLRKVNQLLGKDYTFERQIVTIEDLVEMVEQYKLQETILLERLKKQTLQIKEMKQNSRLTRFYEMAEENLKMAQELAQLKGEVTV</sequence>
<gene>
    <name evidence="1" type="ORF">BN000_00217</name>
</gene>
<protein>
    <submittedName>
        <fullName evidence="1">Uncharacterized protein</fullName>
    </submittedName>
</protein>
<dbReference type="RefSeq" id="WP_090629705.1">
    <property type="nucleotide sequence ID" value="NZ_CVRB01000001.1"/>
</dbReference>
<keyword evidence="2" id="KW-1185">Reference proteome</keyword>
<evidence type="ECO:0000313" key="1">
    <source>
        <dbReference type="EMBL" id="CRK80336.1"/>
    </source>
</evidence>
<dbReference type="EMBL" id="CVRB01000001">
    <property type="protein sequence ID" value="CRK80336.1"/>
    <property type="molecule type" value="Genomic_DNA"/>
</dbReference>
<dbReference type="Proteomes" id="UP000199087">
    <property type="component" value="Unassembled WGS sequence"/>
</dbReference>
<name>A0A0U1NQL9_9BACI</name>
<proteinExistence type="predicted"/>
<organism evidence="1 2">
    <name type="scientific">Neobacillus massiliamazoniensis</name>
    <dbReference type="NCBI Taxonomy" id="1499688"/>
    <lineage>
        <taxon>Bacteria</taxon>
        <taxon>Bacillati</taxon>
        <taxon>Bacillota</taxon>
        <taxon>Bacilli</taxon>
        <taxon>Bacillales</taxon>
        <taxon>Bacillaceae</taxon>
        <taxon>Neobacillus</taxon>
    </lineage>
</organism>
<dbReference type="AlphaFoldDB" id="A0A0U1NQL9"/>
<accession>A0A0U1NQL9</accession>